<dbReference type="GO" id="GO:0043386">
    <property type="term" value="P:mycotoxin biosynthetic process"/>
    <property type="evidence" value="ECO:0007669"/>
    <property type="project" value="UniProtKB-ARBA"/>
</dbReference>
<feature type="binding site" description="axial binding residue" evidence="6">
    <location>
        <position position="304"/>
    </location>
    <ligand>
        <name>heme</name>
        <dbReference type="ChEBI" id="CHEBI:30413"/>
    </ligand>
    <ligandPart>
        <name>Fe</name>
        <dbReference type="ChEBI" id="CHEBI:18248"/>
    </ligandPart>
</feature>
<evidence type="ECO:0000256" key="3">
    <source>
        <dbReference type="ARBA" id="ARBA00022723"/>
    </source>
</evidence>
<proteinExistence type="inferred from homology"/>
<dbReference type="Pfam" id="PF00067">
    <property type="entry name" value="p450"/>
    <property type="match status" value="1"/>
</dbReference>
<comment type="similarity">
    <text evidence="2">Belongs to the cytochrome P450 family.</text>
</comment>
<dbReference type="GO" id="GO:0004497">
    <property type="term" value="F:monooxygenase activity"/>
    <property type="evidence" value="ECO:0007669"/>
    <property type="project" value="InterPro"/>
</dbReference>
<dbReference type="EMBL" id="CAJVPA010000209">
    <property type="protein sequence ID" value="CAG8404385.1"/>
    <property type="molecule type" value="Genomic_DNA"/>
</dbReference>
<reference evidence="7" key="1">
    <citation type="submission" date="2021-07" db="EMBL/GenBank/DDBJ databases">
        <authorList>
            <person name="Branca A.L. A."/>
        </authorList>
    </citation>
    <scope>NUCLEOTIDE SEQUENCE</scope>
</reference>
<evidence type="ECO:0000256" key="6">
    <source>
        <dbReference type="PIRSR" id="PIRSR602403-1"/>
    </source>
</evidence>
<evidence type="ECO:0000256" key="1">
    <source>
        <dbReference type="ARBA" id="ARBA00001971"/>
    </source>
</evidence>
<dbReference type="InterPro" id="IPR001128">
    <property type="entry name" value="Cyt_P450"/>
</dbReference>
<dbReference type="PANTHER" id="PTHR24305">
    <property type="entry name" value="CYTOCHROME P450"/>
    <property type="match status" value="1"/>
</dbReference>
<dbReference type="Proteomes" id="UP001152646">
    <property type="component" value="Unassembled WGS sequence"/>
</dbReference>
<dbReference type="PANTHER" id="PTHR24305:SF166">
    <property type="entry name" value="CYTOCHROME P450 12A4, MITOCHONDRIAL-RELATED"/>
    <property type="match status" value="1"/>
</dbReference>
<dbReference type="Gene3D" id="1.10.630.10">
    <property type="entry name" value="Cytochrome P450"/>
    <property type="match status" value="1"/>
</dbReference>
<gene>
    <name evidence="7" type="ORF">PSALAMII_LOCUS8478</name>
</gene>
<keyword evidence="6" id="KW-0349">Heme</keyword>
<dbReference type="GO" id="GO:0016705">
    <property type="term" value="F:oxidoreductase activity, acting on paired donors, with incorporation or reduction of molecular oxygen"/>
    <property type="evidence" value="ECO:0007669"/>
    <property type="project" value="InterPro"/>
</dbReference>
<name>A0A9W4JN78_9EURO</name>
<evidence type="ECO:0008006" key="9">
    <source>
        <dbReference type="Google" id="ProtNLM"/>
    </source>
</evidence>
<dbReference type="GO" id="GO:0020037">
    <property type="term" value="F:heme binding"/>
    <property type="evidence" value="ECO:0007669"/>
    <property type="project" value="InterPro"/>
</dbReference>
<evidence type="ECO:0000256" key="2">
    <source>
        <dbReference type="ARBA" id="ARBA00010617"/>
    </source>
</evidence>
<keyword evidence="3 6" id="KW-0479">Metal-binding</keyword>
<sequence>MVRNMAKLTHPNPEFGYAMIDMNDWATCLTLDVIAIAALGRDLGIIQKPNNPLKSAYDEAFRESPRKAAMFFLAYCRMEWIMDYVPWNLDSRDGAATLFLRKFCRDAIQDKRRSLHSTPATTDTKAPDLLSKLIASETLTDDQLVEQLLSILAAGHETVAATFSWSIYLLATHQSIQDRLRAEIRSSVDVTEMDIEDEKMAELLRSLPLLNAVCAETIRIYPSVPLTPRVAVRDTSILDTFVPKNTSIMIAPGALNRSSRLWGSVANKFTPDQWINHDTGAFSSHGYSKSTYSMSTFLHGKRGCIGSEYAKAELRSMVAAMVCCFKMELQDPDEPVIPTGKIVARPCAKNGTSTVKIEHV</sequence>
<accession>A0A9W4JN78</accession>
<dbReference type="PRINTS" id="PR00385">
    <property type="entry name" value="P450"/>
</dbReference>
<comment type="caution">
    <text evidence="7">The sequence shown here is derived from an EMBL/GenBank/DDBJ whole genome shotgun (WGS) entry which is preliminary data.</text>
</comment>
<dbReference type="InterPro" id="IPR036396">
    <property type="entry name" value="Cyt_P450_sf"/>
</dbReference>
<dbReference type="OrthoDB" id="1470350at2759"/>
<keyword evidence="5 6" id="KW-0408">Iron</keyword>
<evidence type="ECO:0000313" key="8">
    <source>
        <dbReference type="Proteomes" id="UP001152646"/>
    </source>
</evidence>
<dbReference type="SUPFAM" id="SSF48264">
    <property type="entry name" value="Cytochrome P450"/>
    <property type="match status" value="1"/>
</dbReference>
<evidence type="ECO:0000256" key="5">
    <source>
        <dbReference type="ARBA" id="ARBA00023004"/>
    </source>
</evidence>
<organism evidence="7 8">
    <name type="scientific">Penicillium salamii</name>
    <dbReference type="NCBI Taxonomy" id="1612424"/>
    <lineage>
        <taxon>Eukaryota</taxon>
        <taxon>Fungi</taxon>
        <taxon>Dikarya</taxon>
        <taxon>Ascomycota</taxon>
        <taxon>Pezizomycotina</taxon>
        <taxon>Eurotiomycetes</taxon>
        <taxon>Eurotiomycetidae</taxon>
        <taxon>Eurotiales</taxon>
        <taxon>Aspergillaceae</taxon>
        <taxon>Penicillium</taxon>
    </lineage>
</organism>
<dbReference type="PRINTS" id="PR00465">
    <property type="entry name" value="EP450IV"/>
</dbReference>
<evidence type="ECO:0000256" key="4">
    <source>
        <dbReference type="ARBA" id="ARBA00023002"/>
    </source>
</evidence>
<dbReference type="InterPro" id="IPR002403">
    <property type="entry name" value="Cyt_P450_E_grp-IV"/>
</dbReference>
<keyword evidence="4" id="KW-0560">Oxidoreductase</keyword>
<comment type="cofactor">
    <cofactor evidence="1 6">
        <name>heme</name>
        <dbReference type="ChEBI" id="CHEBI:30413"/>
    </cofactor>
</comment>
<dbReference type="AlphaFoldDB" id="A0A9W4JN78"/>
<dbReference type="InterPro" id="IPR050121">
    <property type="entry name" value="Cytochrome_P450_monoxygenase"/>
</dbReference>
<protein>
    <recommendedName>
        <fullName evidence="9">Cytochrome P450</fullName>
    </recommendedName>
</protein>
<dbReference type="GO" id="GO:0005506">
    <property type="term" value="F:iron ion binding"/>
    <property type="evidence" value="ECO:0007669"/>
    <property type="project" value="InterPro"/>
</dbReference>
<evidence type="ECO:0000313" key="7">
    <source>
        <dbReference type="EMBL" id="CAG8404385.1"/>
    </source>
</evidence>